<reference evidence="2" key="1">
    <citation type="journal article" date="2021" name="Open Biol.">
        <title>Shared evolutionary footprints suggest mitochondrial oxidative damage underlies multiple complex I losses in fungi.</title>
        <authorList>
            <person name="Schikora-Tamarit M.A."/>
            <person name="Marcet-Houben M."/>
            <person name="Nosek J."/>
            <person name="Gabaldon T."/>
        </authorList>
    </citation>
    <scope>NUCLEOTIDE SEQUENCE</scope>
    <source>
        <strain evidence="2">NCAIM Y.01608</strain>
    </source>
</reference>
<protein>
    <submittedName>
        <fullName evidence="2">Uncharacterized protein</fullName>
    </submittedName>
</protein>
<dbReference type="EMBL" id="JAEUBD010001266">
    <property type="protein sequence ID" value="KAH3662871.1"/>
    <property type="molecule type" value="Genomic_DNA"/>
</dbReference>
<dbReference type="AlphaFoldDB" id="A0A9P8T2L3"/>
<comment type="caution">
    <text evidence="2">The sequence shown here is derived from an EMBL/GenBank/DDBJ whole genome shotgun (WGS) entry which is preliminary data.</text>
</comment>
<evidence type="ECO:0000313" key="2">
    <source>
        <dbReference type="EMBL" id="KAH3662871.1"/>
    </source>
</evidence>
<organism evidence="2 3">
    <name type="scientific">Ogataea polymorpha</name>
    <dbReference type="NCBI Taxonomy" id="460523"/>
    <lineage>
        <taxon>Eukaryota</taxon>
        <taxon>Fungi</taxon>
        <taxon>Dikarya</taxon>
        <taxon>Ascomycota</taxon>
        <taxon>Saccharomycotina</taxon>
        <taxon>Pichiomycetes</taxon>
        <taxon>Pichiales</taxon>
        <taxon>Pichiaceae</taxon>
        <taxon>Ogataea</taxon>
    </lineage>
</organism>
<feature type="compositionally biased region" description="Polar residues" evidence="1">
    <location>
        <begin position="93"/>
        <end position="117"/>
    </location>
</feature>
<accession>A0A9P8T2L3</accession>
<reference evidence="2" key="2">
    <citation type="submission" date="2021-01" db="EMBL/GenBank/DDBJ databases">
        <authorList>
            <person name="Schikora-Tamarit M.A."/>
        </authorList>
    </citation>
    <scope>NUCLEOTIDE SEQUENCE</scope>
    <source>
        <strain evidence="2">NCAIM Y.01608</strain>
    </source>
</reference>
<proteinExistence type="predicted"/>
<name>A0A9P8T2L3_9ASCO</name>
<keyword evidence="3" id="KW-1185">Reference proteome</keyword>
<gene>
    <name evidence="2" type="ORF">OGATHE_004447</name>
</gene>
<dbReference type="Proteomes" id="UP000788993">
    <property type="component" value="Unassembled WGS sequence"/>
</dbReference>
<sequence>MGNERPTTETKSAISKHTHKLETSSIVQAFSHLMRSSNLMGSSLFGKGIDGRAHGISRRIFFVVLCSQKGPFVNIKVSKHSFFHVWNISHTVPENDNTAQNTTDTGKDQGNNTPGSETSRKIFGLDVLTGQVEVVLVVASSITGVGHIDIFTDLLPVVGQSLVSLDSKRVLNQSESQTLGQMPFNVAVEKPNTWIVGLESDHKVRVWVHVKNVSSHWVLRRSIWGRFVVRLRSIVRERWTSLDNLEHVTVQVERMLTGILVVEHNFDNFVLLKDKSVGVSTVDVGIGSVLAGRQDSSKSRHLWSMVADVVEESIVDTVVQVVHHNVDGNLVVVVLVQLFFLQRNQKEVVKEVVNRVDHVLSWQISIFVVDDIIGSVKH</sequence>
<feature type="region of interest" description="Disordered" evidence="1">
    <location>
        <begin position="93"/>
        <end position="118"/>
    </location>
</feature>
<evidence type="ECO:0000256" key="1">
    <source>
        <dbReference type="SAM" id="MobiDB-lite"/>
    </source>
</evidence>
<evidence type="ECO:0000313" key="3">
    <source>
        <dbReference type="Proteomes" id="UP000788993"/>
    </source>
</evidence>